<sequence>MNVHEDQVKEVEVYLEKNVSERTGENPSVAHGINRRSPLMAITGCDVTKCLPQDFMHDTLEGSLKLDVCFLLLDVITKKQMTLNVVNERIQVFAKHFGVNKPSIIEMQYLEKKRLRQTASEMLTLAYLLPFVLRKKVGCEMVSVCTEENLKCYLLRLQLMTSLMAEEFTHQDIEYVSKLTEKHHSLFYQLYKYATPKMHYEVHTHQIMLYGPPRHYWCFRFEGKHAYFKRLLRIYRCFKDPSGTFARSHQRKLCGLMLMSSKGDGGPFLKSSDSFGAPREKRMQSLLHYSGLLNIFVNIPRDAILSLYKVVFVNGVTYKKANAIVVSIDGSQPVFGEITEILVYDRKLAFMYKQLVTQHYNETLHAFKVDYCVGVDYGVVLASDLPHCHQLFIIKSIGAYYIIAPNRNFGPKMKLR</sequence>
<name>A0AAE1HAQ0_9NEOP</name>
<reference evidence="1" key="2">
    <citation type="journal article" date="2023" name="BMC Genomics">
        <title>Pest status, molecular evolution, and epigenetic factors derived from the genome assembly of Frankliniella fusca, a thysanopteran phytovirus vector.</title>
        <authorList>
            <person name="Catto M.A."/>
            <person name="Labadie P.E."/>
            <person name="Jacobson A.L."/>
            <person name="Kennedy G.G."/>
            <person name="Srinivasan R."/>
            <person name="Hunt B.G."/>
        </authorList>
    </citation>
    <scope>NUCLEOTIDE SEQUENCE</scope>
    <source>
        <strain evidence="1">PL_HMW_Pooled</strain>
    </source>
</reference>
<dbReference type="Proteomes" id="UP001219518">
    <property type="component" value="Unassembled WGS sequence"/>
</dbReference>
<protein>
    <submittedName>
        <fullName evidence="1">Kelch repeat and BTB domain-containing protein 8</fullName>
    </submittedName>
</protein>
<dbReference type="EMBL" id="JAHWGI010000769">
    <property type="protein sequence ID" value="KAK3917649.1"/>
    <property type="molecule type" value="Genomic_DNA"/>
</dbReference>
<dbReference type="AlphaFoldDB" id="A0AAE1HAQ0"/>
<keyword evidence="2" id="KW-1185">Reference proteome</keyword>
<reference evidence="1" key="1">
    <citation type="submission" date="2021-07" db="EMBL/GenBank/DDBJ databases">
        <authorList>
            <person name="Catto M.A."/>
            <person name="Jacobson A."/>
            <person name="Kennedy G."/>
            <person name="Labadie P."/>
            <person name="Hunt B.G."/>
            <person name="Srinivasan R."/>
        </authorList>
    </citation>
    <scope>NUCLEOTIDE SEQUENCE</scope>
    <source>
        <strain evidence="1">PL_HMW_Pooled</strain>
        <tissue evidence="1">Head</tissue>
    </source>
</reference>
<evidence type="ECO:0000313" key="2">
    <source>
        <dbReference type="Proteomes" id="UP001219518"/>
    </source>
</evidence>
<proteinExistence type="predicted"/>
<evidence type="ECO:0000313" key="1">
    <source>
        <dbReference type="EMBL" id="KAK3917649.1"/>
    </source>
</evidence>
<organism evidence="1 2">
    <name type="scientific">Frankliniella fusca</name>
    <dbReference type="NCBI Taxonomy" id="407009"/>
    <lineage>
        <taxon>Eukaryota</taxon>
        <taxon>Metazoa</taxon>
        <taxon>Ecdysozoa</taxon>
        <taxon>Arthropoda</taxon>
        <taxon>Hexapoda</taxon>
        <taxon>Insecta</taxon>
        <taxon>Pterygota</taxon>
        <taxon>Neoptera</taxon>
        <taxon>Paraneoptera</taxon>
        <taxon>Thysanoptera</taxon>
        <taxon>Terebrantia</taxon>
        <taxon>Thripoidea</taxon>
        <taxon>Thripidae</taxon>
        <taxon>Frankliniella</taxon>
    </lineage>
</organism>
<comment type="caution">
    <text evidence="1">The sequence shown here is derived from an EMBL/GenBank/DDBJ whole genome shotgun (WGS) entry which is preliminary data.</text>
</comment>
<accession>A0AAE1HAQ0</accession>
<gene>
    <name evidence="1" type="ORF">KUF71_007128</name>
</gene>